<evidence type="ECO:0000256" key="2">
    <source>
        <dbReference type="SAM" id="SignalP"/>
    </source>
</evidence>
<dbReference type="PANTHER" id="PTHR22744">
    <property type="entry name" value="HELIX LOOP HELIX PROTEIN 21-RELATED"/>
    <property type="match status" value="1"/>
</dbReference>
<dbReference type="CDD" id="cd18186">
    <property type="entry name" value="BTB_POZ_ZBTB_KLHL-like"/>
    <property type="match status" value="1"/>
</dbReference>
<dbReference type="PROSITE" id="PS50097">
    <property type="entry name" value="BTB"/>
    <property type="match status" value="1"/>
</dbReference>
<gene>
    <name evidence="4" type="ORF">MSPICULIGERA_LOCUS21260</name>
</gene>
<comment type="caution">
    <text evidence="4">The sequence shown here is derived from an EMBL/GenBank/DDBJ whole genome shotgun (WGS) entry which is preliminary data.</text>
</comment>
<dbReference type="InterPro" id="IPR000210">
    <property type="entry name" value="BTB/POZ_dom"/>
</dbReference>
<organism evidence="4 5">
    <name type="scientific">Mesorhabditis spiculigera</name>
    <dbReference type="NCBI Taxonomy" id="96644"/>
    <lineage>
        <taxon>Eukaryota</taxon>
        <taxon>Metazoa</taxon>
        <taxon>Ecdysozoa</taxon>
        <taxon>Nematoda</taxon>
        <taxon>Chromadorea</taxon>
        <taxon>Rhabditida</taxon>
        <taxon>Rhabditina</taxon>
        <taxon>Rhabditomorpha</taxon>
        <taxon>Rhabditoidea</taxon>
        <taxon>Rhabditidae</taxon>
        <taxon>Mesorhabditinae</taxon>
        <taxon>Mesorhabditis</taxon>
    </lineage>
</organism>
<feature type="region of interest" description="Disordered" evidence="1">
    <location>
        <begin position="376"/>
        <end position="407"/>
    </location>
</feature>
<evidence type="ECO:0000256" key="1">
    <source>
        <dbReference type="SAM" id="MobiDB-lite"/>
    </source>
</evidence>
<dbReference type="AlphaFoldDB" id="A0AA36D971"/>
<feature type="non-terminal residue" evidence="4">
    <location>
        <position position="407"/>
    </location>
</feature>
<feature type="chain" id="PRO_5041256025" description="BTB domain-containing protein" evidence="2">
    <location>
        <begin position="18"/>
        <end position="407"/>
    </location>
</feature>
<dbReference type="Proteomes" id="UP001177023">
    <property type="component" value="Unassembled WGS sequence"/>
</dbReference>
<reference evidence="4" key="1">
    <citation type="submission" date="2023-06" db="EMBL/GenBank/DDBJ databases">
        <authorList>
            <person name="Delattre M."/>
        </authorList>
    </citation>
    <scope>NUCLEOTIDE SEQUENCE</scope>
    <source>
        <strain evidence="4">AF72</strain>
    </source>
</reference>
<keyword evidence="2" id="KW-0732">Signal</keyword>
<feature type="domain" description="BTB" evidence="3">
    <location>
        <begin position="146"/>
        <end position="203"/>
    </location>
</feature>
<proteinExistence type="predicted"/>
<accession>A0AA36D971</accession>
<protein>
    <recommendedName>
        <fullName evidence="3">BTB domain-containing protein</fullName>
    </recommendedName>
</protein>
<evidence type="ECO:0000313" key="4">
    <source>
        <dbReference type="EMBL" id="CAJ0583162.1"/>
    </source>
</evidence>
<dbReference type="PANTHER" id="PTHR22744:SF14">
    <property type="entry name" value="BTB DOMAIN-CONTAINING PROTEIN-RELATED"/>
    <property type="match status" value="1"/>
</dbReference>
<feature type="compositionally biased region" description="Basic and acidic residues" evidence="1">
    <location>
        <begin position="387"/>
        <end position="407"/>
    </location>
</feature>
<dbReference type="SMART" id="SM00225">
    <property type="entry name" value="BTB"/>
    <property type="match status" value="1"/>
</dbReference>
<dbReference type="EMBL" id="CATQJA010002665">
    <property type="protein sequence ID" value="CAJ0583162.1"/>
    <property type="molecule type" value="Genomic_DNA"/>
</dbReference>
<name>A0AA36D971_9BILA</name>
<evidence type="ECO:0000313" key="5">
    <source>
        <dbReference type="Proteomes" id="UP001177023"/>
    </source>
</evidence>
<dbReference type="Gene3D" id="3.30.710.10">
    <property type="entry name" value="Potassium Channel Kv1.1, Chain A"/>
    <property type="match status" value="1"/>
</dbReference>
<dbReference type="InterPro" id="IPR011333">
    <property type="entry name" value="SKP1/BTB/POZ_sf"/>
</dbReference>
<dbReference type="Pfam" id="PF00651">
    <property type="entry name" value="BTB"/>
    <property type="match status" value="1"/>
</dbReference>
<feature type="signal peptide" evidence="2">
    <location>
        <begin position="1"/>
        <end position="17"/>
    </location>
</feature>
<evidence type="ECO:0000259" key="3">
    <source>
        <dbReference type="PROSITE" id="PS50097"/>
    </source>
</evidence>
<sequence>MFGRLLIIVILLTAIFAKEIQEEFLHFFNKSYGNAYTEYLARQGLYQQELLEAKEKAMDALRREHYLLTEPIDAYKSEKPAPIRGQDKPISGPDEIDILLLKRFNINVNDLQARDIRALKHTECFKIVRFCSMTTSSRFYDSTPQRTFRIICDGHELYANGGYLAAMSNYFQTICDGQYIESLNRTVKLPDVPVSEMVEFLDYACPNDESCERETQITEKNIVVIYTLADRFLFPSIRKEVEWFIKQRIHLQNSFSIDTLLDLVMLMKDNLFDKTVKPKLFHKLAIFGVEAVGKVGAERRADIVDQEFILKTMGEHVDFWTGRARDMGWGIWDFVLGYISLEVRTISFDPNVPCGVWSCGVARIDAESGHKFRPALEPIPSVSQAKETQECKQDEEGQEKLQQKSDD</sequence>
<dbReference type="SUPFAM" id="SSF54695">
    <property type="entry name" value="POZ domain"/>
    <property type="match status" value="1"/>
</dbReference>
<keyword evidence="5" id="KW-1185">Reference proteome</keyword>